<organism evidence="3 4">
    <name type="scientific">Arthrobacter oryzae</name>
    <dbReference type="NCBI Taxonomy" id="409290"/>
    <lineage>
        <taxon>Bacteria</taxon>
        <taxon>Bacillati</taxon>
        <taxon>Actinomycetota</taxon>
        <taxon>Actinomycetes</taxon>
        <taxon>Micrococcales</taxon>
        <taxon>Micrococcaceae</taxon>
        <taxon>Arthrobacter</taxon>
    </lineage>
</organism>
<feature type="transmembrane region" description="Helical" evidence="2">
    <location>
        <begin position="98"/>
        <end position="120"/>
    </location>
</feature>
<gene>
    <name evidence="3" type="ORF">C8D78_1604</name>
</gene>
<reference evidence="3 4" key="1">
    <citation type="submission" date="2018-10" db="EMBL/GenBank/DDBJ databases">
        <title>Genomic Encyclopedia of Type Strains, Phase IV (KMG-IV): sequencing the most valuable type-strain genomes for metagenomic binning, comparative biology and taxonomic classification.</title>
        <authorList>
            <person name="Goeker M."/>
        </authorList>
    </citation>
    <scope>NUCLEOTIDE SEQUENCE [LARGE SCALE GENOMIC DNA]</scope>
    <source>
        <strain evidence="3 4">DSM 25586</strain>
    </source>
</reference>
<dbReference type="RefSeq" id="WP_120952035.1">
    <property type="nucleotide sequence ID" value="NZ_RBIR01000003.1"/>
</dbReference>
<dbReference type="AlphaFoldDB" id="A0A495ETY3"/>
<protein>
    <submittedName>
        <fullName evidence="3">Uncharacterized protein</fullName>
    </submittedName>
</protein>
<dbReference type="EMBL" id="RBIR01000003">
    <property type="protein sequence ID" value="RKR19796.1"/>
    <property type="molecule type" value="Genomic_DNA"/>
</dbReference>
<name>A0A495ETY3_9MICC</name>
<keyword evidence="2" id="KW-0812">Transmembrane</keyword>
<evidence type="ECO:0000256" key="2">
    <source>
        <dbReference type="SAM" id="Phobius"/>
    </source>
</evidence>
<dbReference type="Proteomes" id="UP000276055">
    <property type="component" value="Unassembled WGS sequence"/>
</dbReference>
<feature type="transmembrane region" description="Helical" evidence="2">
    <location>
        <begin position="46"/>
        <end position="65"/>
    </location>
</feature>
<keyword evidence="2" id="KW-1133">Transmembrane helix</keyword>
<evidence type="ECO:0000256" key="1">
    <source>
        <dbReference type="SAM" id="MobiDB-lite"/>
    </source>
</evidence>
<dbReference type="OrthoDB" id="4951169at2"/>
<evidence type="ECO:0000313" key="4">
    <source>
        <dbReference type="Proteomes" id="UP000276055"/>
    </source>
</evidence>
<feature type="region of interest" description="Disordered" evidence="1">
    <location>
        <begin position="1"/>
        <end position="28"/>
    </location>
</feature>
<evidence type="ECO:0000313" key="3">
    <source>
        <dbReference type="EMBL" id="RKR19796.1"/>
    </source>
</evidence>
<keyword evidence="2" id="KW-0472">Membrane</keyword>
<accession>A0A495ETY3</accession>
<comment type="caution">
    <text evidence="3">The sequence shown here is derived from an EMBL/GenBank/DDBJ whole genome shotgun (WGS) entry which is preliminary data.</text>
</comment>
<proteinExistence type="predicted"/>
<sequence length="219" mass="22897">MSQDTEHASTGHGPYDAGAVTESAPPGSGAAGMERILKREMHSSRVVVSVIAAALVALVCGYALLETAVRAIGQPPWLVDPLTAAQRVVALPAGVRPLLLTAAGAVVAMAGLFFFLNAVLPGRRARHQLPDRRAAVVVDDEVIAAALARRARLAANVTKEQVMVIVARNRVVVNVRPTSGVPLRSDAVLDAVRREVRDMGLSPMPDVQIRVSTAGVVGA</sequence>